<keyword evidence="3" id="KW-1185">Reference proteome</keyword>
<proteinExistence type="predicted"/>
<keyword evidence="1" id="KW-0732">Signal</keyword>
<sequence length="197" mass="21417">MFTTGLFSIISLALAAAANPVPATSSDSRPKGDAWADVTLCSYVVESGSTVTNYLGQIFQYTTWDGWTATIYSDLTQVSNTAVWTDSYIPHCVYSSPYCFVGTWQPTQANPHPEMFVWGPYTGVGKAVKIPITSPNTKVPANNNAGSELCLDKWPVQSLPGGPYKTYCVANDYNGKLGPLCTWGSATFSYYNQPYTL</sequence>
<organism evidence="2 3">
    <name type="scientific">Orbilia brochopaga</name>
    <dbReference type="NCBI Taxonomy" id="3140254"/>
    <lineage>
        <taxon>Eukaryota</taxon>
        <taxon>Fungi</taxon>
        <taxon>Dikarya</taxon>
        <taxon>Ascomycota</taxon>
        <taxon>Pezizomycotina</taxon>
        <taxon>Orbiliomycetes</taxon>
        <taxon>Orbiliales</taxon>
        <taxon>Orbiliaceae</taxon>
        <taxon>Orbilia</taxon>
    </lineage>
</organism>
<dbReference type="AlphaFoldDB" id="A0AAV9UT46"/>
<protein>
    <submittedName>
        <fullName evidence="2">Uncharacterized protein</fullName>
    </submittedName>
</protein>
<dbReference type="Proteomes" id="UP001375240">
    <property type="component" value="Unassembled WGS sequence"/>
</dbReference>
<gene>
    <name evidence="2" type="ORF">TWF696_006750</name>
</gene>
<feature type="signal peptide" evidence="1">
    <location>
        <begin position="1"/>
        <end position="17"/>
    </location>
</feature>
<dbReference type="EMBL" id="JAVHNQ010000005">
    <property type="protein sequence ID" value="KAK6346630.1"/>
    <property type="molecule type" value="Genomic_DNA"/>
</dbReference>
<evidence type="ECO:0000313" key="3">
    <source>
        <dbReference type="Proteomes" id="UP001375240"/>
    </source>
</evidence>
<comment type="caution">
    <text evidence="2">The sequence shown here is derived from an EMBL/GenBank/DDBJ whole genome shotgun (WGS) entry which is preliminary data.</text>
</comment>
<evidence type="ECO:0000256" key="1">
    <source>
        <dbReference type="SAM" id="SignalP"/>
    </source>
</evidence>
<evidence type="ECO:0000313" key="2">
    <source>
        <dbReference type="EMBL" id="KAK6346630.1"/>
    </source>
</evidence>
<name>A0AAV9UT46_9PEZI</name>
<feature type="chain" id="PRO_5043609020" evidence="1">
    <location>
        <begin position="18"/>
        <end position="197"/>
    </location>
</feature>
<reference evidence="2 3" key="1">
    <citation type="submission" date="2019-10" db="EMBL/GenBank/DDBJ databases">
        <authorList>
            <person name="Palmer J.M."/>
        </authorList>
    </citation>
    <scope>NUCLEOTIDE SEQUENCE [LARGE SCALE GENOMIC DNA]</scope>
    <source>
        <strain evidence="2 3">TWF696</strain>
    </source>
</reference>
<accession>A0AAV9UT46</accession>